<feature type="domain" description="Methyltransferase FkbM" evidence="1">
    <location>
        <begin position="140"/>
        <end position="275"/>
    </location>
</feature>
<proteinExistence type="predicted"/>
<dbReference type="SUPFAM" id="SSF53335">
    <property type="entry name" value="S-adenosyl-L-methionine-dependent methyltransferases"/>
    <property type="match status" value="1"/>
</dbReference>
<evidence type="ECO:0000259" key="1">
    <source>
        <dbReference type="Pfam" id="PF05050"/>
    </source>
</evidence>
<dbReference type="PANTHER" id="PTHR34203">
    <property type="entry name" value="METHYLTRANSFERASE, FKBM FAMILY PROTEIN"/>
    <property type="match status" value="1"/>
</dbReference>
<dbReference type="Pfam" id="PF05050">
    <property type="entry name" value="Methyltransf_21"/>
    <property type="match status" value="1"/>
</dbReference>
<dbReference type="EMBL" id="CAJNDS010000868">
    <property type="protein sequence ID" value="CAE7238293.1"/>
    <property type="molecule type" value="Genomic_DNA"/>
</dbReference>
<gene>
    <name evidence="2" type="ORF">SNAT2548_LOCUS10453</name>
</gene>
<dbReference type="InterPro" id="IPR052514">
    <property type="entry name" value="SAM-dependent_MTase"/>
</dbReference>
<evidence type="ECO:0000313" key="3">
    <source>
        <dbReference type="Proteomes" id="UP000604046"/>
    </source>
</evidence>
<keyword evidence="3" id="KW-1185">Reference proteome</keyword>
<name>A0A812KYA0_9DINO</name>
<dbReference type="Gene3D" id="3.40.50.150">
    <property type="entry name" value="Vaccinia Virus protein VP39"/>
    <property type="match status" value="1"/>
</dbReference>
<accession>A0A812KYA0</accession>
<comment type="caution">
    <text evidence="2">The sequence shown here is derived from an EMBL/GenBank/DDBJ whole genome shotgun (WGS) entry which is preliminary data.</text>
</comment>
<dbReference type="NCBIfam" id="TIGR01444">
    <property type="entry name" value="fkbM_fam"/>
    <property type="match status" value="1"/>
</dbReference>
<dbReference type="AlphaFoldDB" id="A0A812KYA0"/>
<protein>
    <recommendedName>
        <fullName evidence="1">Methyltransferase FkbM domain-containing protein</fullName>
    </recommendedName>
</protein>
<evidence type="ECO:0000313" key="2">
    <source>
        <dbReference type="EMBL" id="CAE7238293.1"/>
    </source>
</evidence>
<dbReference type="Proteomes" id="UP000604046">
    <property type="component" value="Unassembled WGS sequence"/>
</dbReference>
<dbReference type="PANTHER" id="PTHR34203:SF13">
    <property type="entry name" value="EXPRESSED PROTEIN"/>
    <property type="match status" value="1"/>
</dbReference>
<dbReference type="InterPro" id="IPR029063">
    <property type="entry name" value="SAM-dependent_MTases_sf"/>
</dbReference>
<sequence length="313" mass="34920">MDGAYSVAKWAPCFGLGSPPTTRNECCMRELVDVKRCFSGAFTERECCSQGYAMLFADSPREPVRAQGDHHPAFAEQQSSWESWINSSSQIVEMKLGDISLVLRDFKSSRFGIHGQLDELQKDDYGASKLSLRHSDVVLDVGANVGVVAVWLARLYPGIRIIAMEPDPTNFRFMLWNLHANNVTAQVWPVNAGACESGNVTYELWPPIQGGILRRIVRSNVPCLSLQRIYNMFALQELSVLKLDCEGCEFSFITSQSAEGPLRRVRKIVGEFHDPSLVKFSAISVEQALRAHEIMCAPGNLVLGCHHPAWPYQ</sequence>
<dbReference type="InterPro" id="IPR006342">
    <property type="entry name" value="FkbM_mtfrase"/>
</dbReference>
<dbReference type="OrthoDB" id="410422at2759"/>
<organism evidence="2 3">
    <name type="scientific">Symbiodinium natans</name>
    <dbReference type="NCBI Taxonomy" id="878477"/>
    <lineage>
        <taxon>Eukaryota</taxon>
        <taxon>Sar</taxon>
        <taxon>Alveolata</taxon>
        <taxon>Dinophyceae</taxon>
        <taxon>Suessiales</taxon>
        <taxon>Symbiodiniaceae</taxon>
        <taxon>Symbiodinium</taxon>
    </lineage>
</organism>
<reference evidence="2" key="1">
    <citation type="submission" date="2021-02" db="EMBL/GenBank/DDBJ databases">
        <authorList>
            <person name="Dougan E. K."/>
            <person name="Rhodes N."/>
            <person name="Thang M."/>
            <person name="Chan C."/>
        </authorList>
    </citation>
    <scope>NUCLEOTIDE SEQUENCE</scope>
</reference>